<comment type="caution">
    <text evidence="1">The sequence shown here is derived from an EMBL/GenBank/DDBJ whole genome shotgun (WGS) entry which is preliminary data.</text>
</comment>
<organism evidence="1 2">
    <name type="scientific">Streptosporangium lutulentum</name>
    <dbReference type="NCBI Taxonomy" id="1461250"/>
    <lineage>
        <taxon>Bacteria</taxon>
        <taxon>Bacillati</taxon>
        <taxon>Actinomycetota</taxon>
        <taxon>Actinomycetes</taxon>
        <taxon>Streptosporangiales</taxon>
        <taxon>Streptosporangiaceae</taxon>
        <taxon>Streptosporangium</taxon>
    </lineage>
</organism>
<protein>
    <submittedName>
        <fullName evidence="1">Uncharacterized protein</fullName>
    </submittedName>
</protein>
<keyword evidence="2" id="KW-1185">Reference proteome</keyword>
<proteinExistence type="predicted"/>
<evidence type="ECO:0000313" key="2">
    <source>
        <dbReference type="Proteomes" id="UP001225356"/>
    </source>
</evidence>
<accession>A0ABT9Q8Q5</accession>
<dbReference type="Proteomes" id="UP001225356">
    <property type="component" value="Unassembled WGS sequence"/>
</dbReference>
<gene>
    <name evidence="1" type="ORF">J2853_002317</name>
</gene>
<dbReference type="EMBL" id="JAUSQU010000001">
    <property type="protein sequence ID" value="MDP9843106.1"/>
    <property type="molecule type" value="Genomic_DNA"/>
</dbReference>
<evidence type="ECO:0000313" key="1">
    <source>
        <dbReference type="EMBL" id="MDP9843106.1"/>
    </source>
</evidence>
<reference evidence="1 2" key="1">
    <citation type="submission" date="2023-07" db="EMBL/GenBank/DDBJ databases">
        <title>Sequencing the genomes of 1000 actinobacteria strains.</title>
        <authorList>
            <person name="Klenk H.-P."/>
        </authorList>
    </citation>
    <scope>NUCLEOTIDE SEQUENCE [LARGE SCALE GENOMIC DNA]</scope>
    <source>
        <strain evidence="1 2">DSM 46740</strain>
    </source>
</reference>
<name>A0ABT9Q8Q5_9ACTN</name>
<sequence>MLIRTVAGSLNPVDGKTRAWEVGPEPPSLRWTAAASTAQAQTRHPLESLI</sequence>